<keyword evidence="5" id="KW-0539">Nucleus</keyword>
<name>A0A553HVX2_9PEZI</name>
<comment type="caution">
    <text evidence="9">The sequence shown here is derived from an EMBL/GenBank/DDBJ whole genome shotgun (WGS) entry which is preliminary data.</text>
</comment>
<keyword evidence="7" id="KW-0812">Transmembrane</keyword>
<gene>
    <name evidence="9" type="ORF">FHL15_006968</name>
</gene>
<keyword evidence="3" id="KW-0238">DNA-binding</keyword>
<comment type="subcellular location">
    <subcellularLocation>
        <location evidence="1">Nucleus</location>
    </subcellularLocation>
</comment>
<proteinExistence type="predicted"/>
<dbReference type="GO" id="GO:0005634">
    <property type="term" value="C:nucleus"/>
    <property type="evidence" value="ECO:0007669"/>
    <property type="project" value="UniProtKB-SubCell"/>
</dbReference>
<dbReference type="InterPro" id="IPR036864">
    <property type="entry name" value="Zn2-C6_fun-type_DNA-bd_sf"/>
</dbReference>
<evidence type="ECO:0000256" key="5">
    <source>
        <dbReference type="ARBA" id="ARBA00023242"/>
    </source>
</evidence>
<evidence type="ECO:0000313" key="9">
    <source>
        <dbReference type="EMBL" id="TRX92101.1"/>
    </source>
</evidence>
<evidence type="ECO:0000256" key="6">
    <source>
        <dbReference type="SAM" id="MobiDB-lite"/>
    </source>
</evidence>
<dbReference type="Gene3D" id="4.10.240.10">
    <property type="entry name" value="Zn(2)-C6 fungal-type DNA-binding domain"/>
    <property type="match status" value="1"/>
</dbReference>
<keyword evidence="7" id="KW-1133">Transmembrane helix</keyword>
<dbReference type="InterPro" id="IPR001138">
    <property type="entry name" value="Zn2Cys6_DnaBD"/>
</dbReference>
<organism evidence="9 10">
    <name type="scientific">Xylaria flabelliformis</name>
    <dbReference type="NCBI Taxonomy" id="2512241"/>
    <lineage>
        <taxon>Eukaryota</taxon>
        <taxon>Fungi</taxon>
        <taxon>Dikarya</taxon>
        <taxon>Ascomycota</taxon>
        <taxon>Pezizomycotina</taxon>
        <taxon>Sordariomycetes</taxon>
        <taxon>Xylariomycetidae</taxon>
        <taxon>Xylariales</taxon>
        <taxon>Xylariaceae</taxon>
        <taxon>Xylaria</taxon>
    </lineage>
</organism>
<sequence>MAGTARSCTACRQAKVGCDARRKPINTPCTRCDKNRIECRFDKNFKRILTRKLTANLTNELHQLRVSQAQAQVQAPAASEGSKSSPLDIQLREPEASPAHASFFFANVTEPLPDFCIGNITIPPKTVIELIQHFGDNYHVCAHFIKPIESLAVFHAVSPLLFWTIILVASQYHEAHCGLYEQLLSPYEELLRPFSNTAIQSIHEIHALLLLCLWPVPNRPEAISPTWNYISLAVGACIRLNLDKAASPNSVEPPRSNPPRYQRRPDEAGIQVQRLTWLACLAITTQEATFLGLLPPFSSRFYQKRSRKAVDELKDYLLPGFTPKFAISQIMCNYNLVLEEVDISSAQLSLVETFNSALDRVWQTYLAEWSIDVDVLLQYAKLNLIATALIQIMVENDTMNSQRHTDIQILIIQGSEAASRLISDMKTMTSEAIANQGKPGNVIPIYYPRFYFGVLFFAAVFMFRAAYMKPSINHDAAIEGLIEVSNIFRLFPHHADLKLGLDTIQHILRYARSEEFLSSPTSSLTTTNRLGASFIWDTLRRTAQFVDDEKPARQSDNEQQASRATHDTNAGSSAIAQNTIYHDTSDITSDVASTLPLPINLDWGDIDLSFPTFDIFGLDAGEHII</sequence>
<evidence type="ECO:0000256" key="7">
    <source>
        <dbReference type="SAM" id="Phobius"/>
    </source>
</evidence>
<evidence type="ECO:0000256" key="2">
    <source>
        <dbReference type="ARBA" id="ARBA00023015"/>
    </source>
</evidence>
<dbReference type="CDD" id="cd12148">
    <property type="entry name" value="fungal_TF_MHR"/>
    <property type="match status" value="1"/>
</dbReference>
<dbReference type="GO" id="GO:0000976">
    <property type="term" value="F:transcription cis-regulatory region binding"/>
    <property type="evidence" value="ECO:0007669"/>
    <property type="project" value="TreeGrafter"/>
</dbReference>
<feature type="compositionally biased region" description="Basic and acidic residues" evidence="6">
    <location>
        <begin position="547"/>
        <end position="556"/>
    </location>
</feature>
<feature type="compositionally biased region" description="Polar residues" evidence="6">
    <location>
        <begin position="557"/>
        <end position="570"/>
    </location>
</feature>
<dbReference type="PANTHER" id="PTHR31845:SF21">
    <property type="entry name" value="REGULATORY PROTEIN LEU3"/>
    <property type="match status" value="1"/>
</dbReference>
<evidence type="ECO:0000256" key="4">
    <source>
        <dbReference type="ARBA" id="ARBA00023163"/>
    </source>
</evidence>
<keyword evidence="7" id="KW-0472">Membrane</keyword>
<feature type="transmembrane region" description="Helical" evidence="7">
    <location>
        <begin position="450"/>
        <end position="467"/>
    </location>
</feature>
<dbReference type="CDD" id="cd00067">
    <property type="entry name" value="GAL4"/>
    <property type="match status" value="1"/>
</dbReference>
<dbReference type="GO" id="GO:0008270">
    <property type="term" value="F:zinc ion binding"/>
    <property type="evidence" value="ECO:0007669"/>
    <property type="project" value="InterPro"/>
</dbReference>
<evidence type="ECO:0000313" key="10">
    <source>
        <dbReference type="Proteomes" id="UP000319160"/>
    </source>
</evidence>
<reference evidence="10" key="1">
    <citation type="submission" date="2019-06" db="EMBL/GenBank/DDBJ databases">
        <title>Draft genome sequence of the griseofulvin-producing fungus Xylaria cubensis strain G536.</title>
        <authorList>
            <person name="Mead M.E."/>
            <person name="Raja H.A."/>
            <person name="Steenwyk J.L."/>
            <person name="Knowles S.L."/>
            <person name="Oberlies N.H."/>
            <person name="Rokas A."/>
        </authorList>
    </citation>
    <scope>NUCLEOTIDE SEQUENCE [LARGE SCALE GENOMIC DNA]</scope>
    <source>
        <strain evidence="10">G536</strain>
    </source>
</reference>
<evidence type="ECO:0000256" key="3">
    <source>
        <dbReference type="ARBA" id="ARBA00023125"/>
    </source>
</evidence>
<keyword evidence="4" id="KW-0804">Transcription</keyword>
<dbReference type="PROSITE" id="PS50048">
    <property type="entry name" value="ZN2_CY6_FUNGAL_2"/>
    <property type="match status" value="1"/>
</dbReference>
<feature type="domain" description="Zn(2)-C6 fungal-type" evidence="8">
    <location>
        <begin position="7"/>
        <end position="41"/>
    </location>
</feature>
<dbReference type="InterPro" id="IPR051089">
    <property type="entry name" value="prtT"/>
</dbReference>
<dbReference type="EMBL" id="VFLP01000039">
    <property type="protein sequence ID" value="TRX92101.1"/>
    <property type="molecule type" value="Genomic_DNA"/>
</dbReference>
<dbReference type="GO" id="GO:0000981">
    <property type="term" value="F:DNA-binding transcription factor activity, RNA polymerase II-specific"/>
    <property type="evidence" value="ECO:0007669"/>
    <property type="project" value="InterPro"/>
</dbReference>
<dbReference type="PANTHER" id="PTHR31845">
    <property type="entry name" value="FINGER DOMAIN PROTEIN, PUTATIVE-RELATED"/>
    <property type="match status" value="1"/>
</dbReference>
<dbReference type="STRING" id="2512241.A0A553HVX2"/>
<evidence type="ECO:0000256" key="1">
    <source>
        <dbReference type="ARBA" id="ARBA00004123"/>
    </source>
</evidence>
<dbReference type="Proteomes" id="UP000319160">
    <property type="component" value="Unassembled WGS sequence"/>
</dbReference>
<dbReference type="SMART" id="SM00066">
    <property type="entry name" value="GAL4"/>
    <property type="match status" value="1"/>
</dbReference>
<keyword evidence="10" id="KW-1185">Reference proteome</keyword>
<dbReference type="Pfam" id="PF00172">
    <property type="entry name" value="Zn_clus"/>
    <property type="match status" value="1"/>
</dbReference>
<evidence type="ECO:0000259" key="8">
    <source>
        <dbReference type="PROSITE" id="PS50048"/>
    </source>
</evidence>
<dbReference type="AlphaFoldDB" id="A0A553HVX2"/>
<dbReference type="OrthoDB" id="2341546at2759"/>
<dbReference type="PROSITE" id="PS00463">
    <property type="entry name" value="ZN2_CY6_FUNGAL_1"/>
    <property type="match status" value="1"/>
</dbReference>
<dbReference type="SUPFAM" id="SSF57701">
    <property type="entry name" value="Zn2/Cys6 DNA-binding domain"/>
    <property type="match status" value="1"/>
</dbReference>
<keyword evidence="2" id="KW-0805">Transcription regulation</keyword>
<protein>
    <recommendedName>
        <fullName evidence="8">Zn(2)-C6 fungal-type domain-containing protein</fullName>
    </recommendedName>
</protein>
<feature type="region of interest" description="Disordered" evidence="6">
    <location>
        <begin position="547"/>
        <end position="570"/>
    </location>
</feature>
<accession>A0A553HVX2</accession>